<dbReference type="PANTHER" id="PTHR43807">
    <property type="entry name" value="FI04487P"/>
    <property type="match status" value="1"/>
</dbReference>
<evidence type="ECO:0000259" key="6">
    <source>
        <dbReference type="Pfam" id="PF00155"/>
    </source>
</evidence>
<proteinExistence type="predicted"/>
<dbReference type="InterPro" id="IPR015424">
    <property type="entry name" value="PyrdxlP-dep_Trfase"/>
</dbReference>
<dbReference type="GO" id="GO:0016212">
    <property type="term" value="F:kynurenine-oxoglutarate transaminase activity"/>
    <property type="evidence" value="ECO:0007669"/>
    <property type="project" value="TreeGrafter"/>
</dbReference>
<evidence type="ECO:0000256" key="1">
    <source>
        <dbReference type="ARBA" id="ARBA00001933"/>
    </source>
</evidence>
<feature type="domain" description="Aminotransferase class I/classII large" evidence="6">
    <location>
        <begin position="33"/>
        <end position="179"/>
    </location>
</feature>
<evidence type="ECO:0000256" key="3">
    <source>
        <dbReference type="ARBA" id="ARBA00022679"/>
    </source>
</evidence>
<keyword evidence="4" id="KW-0663">Pyridoxal phosphate</keyword>
<comment type="caution">
    <text evidence="7">The sequence shown here is derived from an EMBL/GenBank/DDBJ whole genome shotgun (WGS) entry which is preliminary data.</text>
</comment>
<evidence type="ECO:0000256" key="2">
    <source>
        <dbReference type="ARBA" id="ARBA00022576"/>
    </source>
</evidence>
<name>A0AA36MK20_9DINO</name>
<dbReference type="InterPro" id="IPR015421">
    <property type="entry name" value="PyrdxlP-dep_Trfase_major"/>
</dbReference>
<reference evidence="7" key="1">
    <citation type="submission" date="2023-08" db="EMBL/GenBank/DDBJ databases">
        <authorList>
            <person name="Chen Y."/>
            <person name="Shah S."/>
            <person name="Dougan E. K."/>
            <person name="Thang M."/>
            <person name="Chan C."/>
        </authorList>
    </citation>
    <scope>NUCLEOTIDE SEQUENCE</scope>
</reference>
<dbReference type="EMBL" id="CAUJNA010000002">
    <property type="protein sequence ID" value="CAJ1370157.1"/>
    <property type="molecule type" value="Genomic_DNA"/>
</dbReference>
<dbReference type="Proteomes" id="UP001178507">
    <property type="component" value="Unassembled WGS sequence"/>
</dbReference>
<evidence type="ECO:0000313" key="8">
    <source>
        <dbReference type="Proteomes" id="UP001178507"/>
    </source>
</evidence>
<keyword evidence="2" id="KW-0032">Aminotransferase</keyword>
<dbReference type="InterPro" id="IPR015422">
    <property type="entry name" value="PyrdxlP-dep_Trfase_small"/>
</dbReference>
<dbReference type="InterPro" id="IPR004839">
    <property type="entry name" value="Aminotransferase_I/II_large"/>
</dbReference>
<organism evidence="7 8">
    <name type="scientific">Effrenium voratum</name>
    <dbReference type="NCBI Taxonomy" id="2562239"/>
    <lineage>
        <taxon>Eukaryota</taxon>
        <taxon>Sar</taxon>
        <taxon>Alveolata</taxon>
        <taxon>Dinophyceae</taxon>
        <taxon>Suessiales</taxon>
        <taxon>Symbiodiniaceae</taxon>
        <taxon>Effrenium</taxon>
    </lineage>
</organism>
<accession>A0AA36MK20</accession>
<dbReference type="SUPFAM" id="SSF53383">
    <property type="entry name" value="PLP-dependent transferases"/>
    <property type="match status" value="1"/>
</dbReference>
<dbReference type="GO" id="GO:0030170">
    <property type="term" value="F:pyridoxal phosphate binding"/>
    <property type="evidence" value="ECO:0007669"/>
    <property type="project" value="InterPro"/>
</dbReference>
<feature type="compositionally biased region" description="Polar residues" evidence="5">
    <location>
        <begin position="366"/>
        <end position="384"/>
    </location>
</feature>
<dbReference type="PANTHER" id="PTHR43807:SF20">
    <property type="entry name" value="FI04487P"/>
    <property type="match status" value="1"/>
</dbReference>
<evidence type="ECO:0000256" key="5">
    <source>
        <dbReference type="SAM" id="MobiDB-lite"/>
    </source>
</evidence>
<sequence length="579" mass="63418">MDPPRPAKRLKAALAPNLFAQFTALANQHQAANLGQGFPSFGSPSFLKQAVVDAIETDVFAETGAPKGLGNQYTRPGGEPGLVQTIARAYSSRFGRDLDPMKEVVTTIGAQEAIFTSLFAWTDPGDEVVVFTPCFDAVMKAASIVGAKLVGVNMRPSASGDLGSTSSWSVSLAELEKLKPKRAANKKRVWWELQEDVIDEVQQRFGLTPPKLQWEQGSEVQLAALRAWNRDVTEQRWPQPLARQDRSPRRGDWYSSEEKDIYDLPTVSLSVKNSDTDPGGRSPRRGRRVEQSGAFGNPQNSSPDDQSILAWQIEECAIKDLANRQADRAGAKELGLSDGPHRPDRRVDTAEGAALRRSTGICRPNPLTSTAAYGERSSSSTPNYGNAEVYHLADYSDGDTTYSAGLTSGPCYESHSKVRDAASGAGNSCSIFGKQSRRESHGIPDPPPRTPLADRKTLNIVLDWHGVLDVNIRSGGRTSQLLHLLRVPPFNVPTMLPMSRFRPLNMHSNSNCWLSRQQAIGAAEQEEATRQQAEVLRLQAQTVVSEAHEEVQVPQATVLCPPKAQPLARRAVVRMREVR</sequence>
<dbReference type="AlphaFoldDB" id="A0AA36MK20"/>
<dbReference type="Pfam" id="PF00155">
    <property type="entry name" value="Aminotran_1_2"/>
    <property type="match status" value="1"/>
</dbReference>
<gene>
    <name evidence="7" type="ORF">EVOR1521_LOCUS796</name>
</gene>
<dbReference type="InterPro" id="IPR051326">
    <property type="entry name" value="Kynurenine-oxoglutarate_AT"/>
</dbReference>
<feature type="region of interest" description="Disordered" evidence="5">
    <location>
        <begin position="265"/>
        <end position="305"/>
    </location>
</feature>
<keyword evidence="3" id="KW-0808">Transferase</keyword>
<dbReference type="Gene3D" id="3.40.640.10">
    <property type="entry name" value="Type I PLP-dependent aspartate aminotransferase-like (Major domain)"/>
    <property type="match status" value="1"/>
</dbReference>
<protein>
    <recommendedName>
        <fullName evidence="6">Aminotransferase class I/classII large domain-containing protein</fullName>
    </recommendedName>
</protein>
<keyword evidence="8" id="KW-1185">Reference proteome</keyword>
<evidence type="ECO:0000313" key="7">
    <source>
        <dbReference type="EMBL" id="CAJ1370157.1"/>
    </source>
</evidence>
<feature type="compositionally biased region" description="Basic and acidic residues" evidence="5">
    <location>
        <begin position="339"/>
        <end position="349"/>
    </location>
</feature>
<evidence type="ECO:0000256" key="4">
    <source>
        <dbReference type="ARBA" id="ARBA00022898"/>
    </source>
</evidence>
<dbReference type="GO" id="GO:0005739">
    <property type="term" value="C:mitochondrion"/>
    <property type="evidence" value="ECO:0007669"/>
    <property type="project" value="TreeGrafter"/>
</dbReference>
<feature type="region of interest" description="Disordered" evidence="5">
    <location>
        <begin position="331"/>
        <end position="385"/>
    </location>
</feature>
<dbReference type="Gene3D" id="3.90.1150.10">
    <property type="entry name" value="Aspartate Aminotransferase, domain 1"/>
    <property type="match status" value="1"/>
</dbReference>
<comment type="cofactor">
    <cofactor evidence="1">
        <name>pyridoxal 5'-phosphate</name>
        <dbReference type="ChEBI" id="CHEBI:597326"/>
    </cofactor>
</comment>